<dbReference type="InterPro" id="IPR050879">
    <property type="entry name" value="Acyltransferase_3"/>
</dbReference>
<dbReference type="PANTHER" id="PTHR23028:SF53">
    <property type="entry name" value="ACYL_TRANSF_3 DOMAIN-CONTAINING PROTEIN"/>
    <property type="match status" value="1"/>
</dbReference>
<dbReference type="InterPro" id="IPR043968">
    <property type="entry name" value="SGNH"/>
</dbReference>
<protein>
    <submittedName>
        <fullName evidence="4">Acyltransferase</fullName>
    </submittedName>
</protein>
<dbReference type="PANTHER" id="PTHR23028">
    <property type="entry name" value="ACETYLTRANSFERASE"/>
    <property type="match status" value="1"/>
</dbReference>
<evidence type="ECO:0000256" key="1">
    <source>
        <dbReference type="SAM" id="Phobius"/>
    </source>
</evidence>
<sequence length="683" mass="75263">MRPEKKPFHAPYIDGLRAIAVLSVIVYHLNAKWLPGGFAGVDVFFVISGFVVAMSVSELGSISLGRFLAYFYARRLVRITPALVVMLLVTFIASAMFIPEAWLSSSNQRTGMLAFVGLSNFTLATNTGNYFSPVAEFNPFTHTWSLAVEEQFYFVFPWLFILWLRGRRALSVTIFGIAFAVSFACAIWLGRTDETRAFYMMWSRFWELGIGVLLFQIMHARGHTFDIDSQYRPKYAIASDIGLVALGVGLLVARADAAPFPACVLPVVGTALILGALHGRRGGIAYLLLTRKWMRYIGKISYSLYLWHWPVFVLFRWTVGLESPVWQVSALALTAVLSMLSHRFIEEPTRNAARGAKKSVMIAAGLALVASGYAVSTAVASNQSAISLSTVTRNALDWYPDAEKLDAAHGDCSVDTEAQKAGDGLLWVQRRIGCDTAASFPHQLFVIGDSHAMAYSPMLKAFVAETGATVYAYNNGGCPFMDFMPWHPGRSEVCERYGRAAVDDMLARIKPGDVVFLPSLRLPRLVEQWALFEQDAALTWTTSDEAKSGRESAERRALPILRRISAAGARIVFEGPTPVLGTIPYRCSDWFNRGNPICSRGSTVPRRLLGEMRAPILASYQAVAKQVSGVSVWDPFPLLCPAAQCSAFRGKDPLFFDGDHLSGYSNRLLLPSFTAFITGGPVQ</sequence>
<keyword evidence="1" id="KW-0812">Transmembrane</keyword>
<evidence type="ECO:0000313" key="4">
    <source>
        <dbReference type="EMBL" id="MBU9359753.1"/>
    </source>
</evidence>
<evidence type="ECO:0000259" key="3">
    <source>
        <dbReference type="Pfam" id="PF19040"/>
    </source>
</evidence>
<feature type="transmembrane region" description="Helical" evidence="1">
    <location>
        <begin position="259"/>
        <end position="279"/>
    </location>
</feature>
<organism evidence="4 5">
    <name type="scientific">Burkholderia multivorans</name>
    <dbReference type="NCBI Taxonomy" id="87883"/>
    <lineage>
        <taxon>Bacteria</taxon>
        <taxon>Pseudomonadati</taxon>
        <taxon>Pseudomonadota</taxon>
        <taxon>Betaproteobacteria</taxon>
        <taxon>Burkholderiales</taxon>
        <taxon>Burkholderiaceae</taxon>
        <taxon>Burkholderia</taxon>
        <taxon>Burkholderia cepacia complex</taxon>
    </lineage>
</organism>
<dbReference type="InterPro" id="IPR002656">
    <property type="entry name" value="Acyl_transf_3_dom"/>
</dbReference>
<dbReference type="GO" id="GO:0016747">
    <property type="term" value="F:acyltransferase activity, transferring groups other than amino-acyl groups"/>
    <property type="evidence" value="ECO:0007669"/>
    <property type="project" value="InterPro"/>
</dbReference>
<keyword evidence="1" id="KW-1133">Transmembrane helix</keyword>
<keyword evidence="4" id="KW-0012">Acyltransferase</keyword>
<feature type="transmembrane region" description="Helical" evidence="1">
    <location>
        <begin position="300"/>
        <end position="318"/>
    </location>
</feature>
<dbReference type="Pfam" id="PF01757">
    <property type="entry name" value="Acyl_transf_3"/>
    <property type="match status" value="1"/>
</dbReference>
<dbReference type="Proteomes" id="UP001196915">
    <property type="component" value="Unassembled WGS sequence"/>
</dbReference>
<feature type="transmembrane region" description="Helical" evidence="1">
    <location>
        <begin position="196"/>
        <end position="215"/>
    </location>
</feature>
<dbReference type="RefSeq" id="WP_217084807.1">
    <property type="nucleotide sequence ID" value="NZ_JAHPMX010000019.1"/>
</dbReference>
<evidence type="ECO:0000259" key="2">
    <source>
        <dbReference type="Pfam" id="PF01757"/>
    </source>
</evidence>
<dbReference type="EMBL" id="JAHPMX010000019">
    <property type="protein sequence ID" value="MBU9359753.1"/>
    <property type="molecule type" value="Genomic_DNA"/>
</dbReference>
<feature type="domain" description="SGNH" evidence="3">
    <location>
        <begin position="441"/>
        <end position="673"/>
    </location>
</feature>
<evidence type="ECO:0000313" key="5">
    <source>
        <dbReference type="Proteomes" id="UP001196915"/>
    </source>
</evidence>
<dbReference type="GO" id="GO:0016020">
    <property type="term" value="C:membrane"/>
    <property type="evidence" value="ECO:0007669"/>
    <property type="project" value="TreeGrafter"/>
</dbReference>
<feature type="transmembrane region" description="Helical" evidence="1">
    <location>
        <begin position="360"/>
        <end position="380"/>
    </location>
</feature>
<feature type="transmembrane region" description="Helical" evidence="1">
    <location>
        <begin position="76"/>
        <end position="98"/>
    </location>
</feature>
<dbReference type="Pfam" id="PF19040">
    <property type="entry name" value="SGNH"/>
    <property type="match status" value="1"/>
</dbReference>
<dbReference type="GO" id="GO:0009103">
    <property type="term" value="P:lipopolysaccharide biosynthetic process"/>
    <property type="evidence" value="ECO:0007669"/>
    <property type="project" value="TreeGrafter"/>
</dbReference>
<reference evidence="4" key="1">
    <citation type="submission" date="2021-06" db="EMBL/GenBank/DDBJ databases">
        <title>A collection of bacterial strains from the Burkholderia cepacia Research Laboratory and Repository.</title>
        <authorList>
            <person name="Lipuma J."/>
            <person name="Spilker T."/>
        </authorList>
    </citation>
    <scope>NUCLEOTIDE SEQUENCE</scope>
    <source>
        <strain evidence="4">AU37435</strain>
    </source>
</reference>
<feature type="transmembrane region" description="Helical" evidence="1">
    <location>
        <begin position="170"/>
        <end position="190"/>
    </location>
</feature>
<comment type="caution">
    <text evidence="4">The sequence shown here is derived from an EMBL/GenBank/DDBJ whole genome shotgun (WGS) entry which is preliminary data.</text>
</comment>
<keyword evidence="1" id="KW-0472">Membrane</keyword>
<gene>
    <name evidence="4" type="ORF">KTE52_25780</name>
</gene>
<feature type="transmembrane region" description="Helical" evidence="1">
    <location>
        <begin position="324"/>
        <end position="340"/>
    </location>
</feature>
<proteinExistence type="predicted"/>
<name>A0AAP2HNP9_9BURK</name>
<feature type="domain" description="Acyltransferase 3" evidence="2">
    <location>
        <begin position="12"/>
        <end position="340"/>
    </location>
</feature>
<feature type="transmembrane region" description="Helical" evidence="1">
    <location>
        <begin position="144"/>
        <end position="163"/>
    </location>
</feature>
<keyword evidence="4" id="KW-0808">Transferase</keyword>
<feature type="transmembrane region" description="Helical" evidence="1">
    <location>
        <begin position="12"/>
        <end position="31"/>
    </location>
</feature>
<feature type="transmembrane region" description="Helical" evidence="1">
    <location>
        <begin position="235"/>
        <end position="253"/>
    </location>
</feature>
<accession>A0AAP2HNP9</accession>
<dbReference type="AlphaFoldDB" id="A0AAP2HNP9"/>
<feature type="transmembrane region" description="Helical" evidence="1">
    <location>
        <begin position="43"/>
        <end position="64"/>
    </location>
</feature>